<sequence>MEPIRLAVNGRTDIGQVREENEDSIRCHSSENHPFAYVVVADGMGGYSGGAMASNIAADTLQDQLDKLLNATFLSCSPQQQQLMLRAALVDAIGVANRKILDKKQSHPQFSHMGTTLVSAVIWQDFLVVAHIGDSRAYLWNNYGLQPLTKDHSVVQQMIDSGQLTREQAQSSQVRNHITRALGVAEKAEATINSWTLKESALLLLCSDGLTEYLCDHEIQRVMATYRPALECVYHFIDDANQRGGRDNISAGIIEFCNRADAVVEFSGNPVTLKPKQKGDITIRKTQR</sequence>
<name>A0ABS3E449_9GAMM</name>
<dbReference type="InterPro" id="IPR001932">
    <property type="entry name" value="PPM-type_phosphatase-like_dom"/>
</dbReference>
<dbReference type="Pfam" id="PF13672">
    <property type="entry name" value="PP2C_2"/>
    <property type="match status" value="1"/>
</dbReference>
<accession>A0ABS3E449</accession>
<evidence type="ECO:0000313" key="2">
    <source>
        <dbReference type="EMBL" id="MBN8429884.1"/>
    </source>
</evidence>
<dbReference type="InterPro" id="IPR036457">
    <property type="entry name" value="PPM-type-like_dom_sf"/>
</dbReference>
<dbReference type="CDD" id="cd00143">
    <property type="entry name" value="PP2Cc"/>
    <property type="match status" value="1"/>
</dbReference>
<protein>
    <submittedName>
        <fullName evidence="2">Stp1/IreP family PP2C-type Ser/Thr phosphatase</fullName>
    </submittedName>
</protein>
<keyword evidence="3" id="KW-1185">Reference proteome</keyword>
<organism evidence="2 3">
    <name type="scientific">Microbulbifer salipaludis</name>
    <dbReference type="NCBI Taxonomy" id="187980"/>
    <lineage>
        <taxon>Bacteria</taxon>
        <taxon>Pseudomonadati</taxon>
        <taxon>Pseudomonadota</taxon>
        <taxon>Gammaproteobacteria</taxon>
        <taxon>Cellvibrionales</taxon>
        <taxon>Microbulbiferaceae</taxon>
        <taxon>Microbulbifer</taxon>
    </lineage>
</organism>
<gene>
    <name evidence="2" type="ORF">JF535_03355</name>
</gene>
<evidence type="ECO:0000313" key="3">
    <source>
        <dbReference type="Proteomes" id="UP000664293"/>
    </source>
</evidence>
<proteinExistence type="predicted"/>
<dbReference type="InterPro" id="IPR015655">
    <property type="entry name" value="PP2C"/>
</dbReference>
<dbReference type="SMART" id="SM00332">
    <property type="entry name" value="PP2Cc"/>
    <property type="match status" value="1"/>
</dbReference>
<dbReference type="NCBIfam" id="NF033484">
    <property type="entry name" value="Stp1_PP2C_phos"/>
    <property type="match status" value="1"/>
</dbReference>
<dbReference type="SMART" id="SM00331">
    <property type="entry name" value="PP2C_SIG"/>
    <property type="match status" value="1"/>
</dbReference>
<dbReference type="PANTHER" id="PTHR13832:SF827">
    <property type="entry name" value="PROTEIN PHOSPHATASE 1L"/>
    <property type="match status" value="1"/>
</dbReference>
<dbReference type="SUPFAM" id="SSF81606">
    <property type="entry name" value="PP2C-like"/>
    <property type="match status" value="1"/>
</dbReference>
<dbReference type="EMBL" id="JAEKJR010000001">
    <property type="protein sequence ID" value="MBN8429884.1"/>
    <property type="molecule type" value="Genomic_DNA"/>
</dbReference>
<feature type="domain" description="PPM-type phosphatase" evidence="1">
    <location>
        <begin position="7"/>
        <end position="256"/>
    </location>
</feature>
<reference evidence="2 3" key="1">
    <citation type="submission" date="2020-12" db="EMBL/GenBank/DDBJ databases">
        <title>Oil enriched cultivation method for isolating marine PHA-producing bacteria.</title>
        <authorList>
            <person name="Zheng W."/>
            <person name="Yu S."/>
            <person name="Huang Y."/>
        </authorList>
    </citation>
    <scope>NUCLEOTIDE SEQUENCE [LARGE SCALE GENOMIC DNA]</scope>
    <source>
        <strain evidence="2 3">SN0-2</strain>
    </source>
</reference>
<dbReference type="PANTHER" id="PTHR13832">
    <property type="entry name" value="PROTEIN PHOSPHATASE 2C"/>
    <property type="match status" value="1"/>
</dbReference>
<dbReference type="RefSeq" id="WP_206999063.1">
    <property type="nucleotide sequence ID" value="NZ_JAEKJR010000001.1"/>
</dbReference>
<dbReference type="PROSITE" id="PS51746">
    <property type="entry name" value="PPM_2"/>
    <property type="match status" value="1"/>
</dbReference>
<dbReference type="Gene3D" id="3.60.40.10">
    <property type="entry name" value="PPM-type phosphatase domain"/>
    <property type="match status" value="1"/>
</dbReference>
<dbReference type="Proteomes" id="UP000664293">
    <property type="component" value="Unassembled WGS sequence"/>
</dbReference>
<comment type="caution">
    <text evidence="2">The sequence shown here is derived from an EMBL/GenBank/DDBJ whole genome shotgun (WGS) entry which is preliminary data.</text>
</comment>
<evidence type="ECO:0000259" key="1">
    <source>
        <dbReference type="PROSITE" id="PS51746"/>
    </source>
</evidence>